<feature type="domain" description="Beta-lactamase-related" evidence="3">
    <location>
        <begin position="64"/>
        <end position="364"/>
    </location>
</feature>
<dbReference type="EMBL" id="QYCY01000004">
    <property type="protein sequence ID" value="RLV72012.1"/>
    <property type="molecule type" value="Genomic_DNA"/>
</dbReference>
<comment type="caution">
    <text evidence="4">The sequence shown here is derived from an EMBL/GenBank/DDBJ whole genome shotgun (WGS) entry which is preliminary data.</text>
</comment>
<dbReference type="GO" id="GO:0016787">
    <property type="term" value="F:hydrolase activity"/>
    <property type="evidence" value="ECO:0007669"/>
    <property type="project" value="UniProtKB-KW"/>
</dbReference>
<evidence type="ECO:0000313" key="4">
    <source>
        <dbReference type="EMBL" id="RLV72012.1"/>
    </source>
</evidence>
<gene>
    <name evidence="4" type="ORF">D3C57_145835</name>
</gene>
<dbReference type="Gene3D" id="3.40.710.10">
    <property type="entry name" value="DD-peptidase/beta-lactamase superfamily"/>
    <property type="match status" value="1"/>
</dbReference>
<dbReference type="eggNOG" id="COG1680">
    <property type="taxonomic scope" value="Bacteria"/>
</dbReference>
<organism evidence="4 5">
    <name type="scientific">Streptomyces rapamycinicus (strain ATCC 29253 / DSM 41530 / NRRL 5491 / AYB-994)</name>
    <name type="common">Streptomyces hygroscopicus (strain ATCC 29253)</name>
    <dbReference type="NCBI Taxonomy" id="1343740"/>
    <lineage>
        <taxon>Bacteria</taxon>
        <taxon>Bacillati</taxon>
        <taxon>Actinomycetota</taxon>
        <taxon>Actinomycetes</taxon>
        <taxon>Kitasatosporales</taxon>
        <taxon>Streptomycetaceae</taxon>
        <taxon>Streptomyces</taxon>
        <taxon>Streptomyces violaceusniger group</taxon>
    </lineage>
</organism>
<dbReference type="PANTHER" id="PTHR43283:SF11">
    <property type="entry name" value="BETA-LACTAMASE-RELATED DOMAIN-CONTAINING PROTEIN"/>
    <property type="match status" value="1"/>
</dbReference>
<name>A0A0A0NU80_STRRN</name>
<evidence type="ECO:0000313" key="5">
    <source>
        <dbReference type="Proteomes" id="UP000281594"/>
    </source>
</evidence>
<dbReference type="STRING" id="1343740.M271_48945"/>
<dbReference type="RefSeq" id="WP_020874630.1">
    <property type="nucleotide sequence ID" value="NC_022785.1"/>
</dbReference>
<dbReference type="AlphaFoldDB" id="A0A0A0NU80"/>
<dbReference type="SUPFAM" id="SSF56601">
    <property type="entry name" value="beta-lactamase/transpeptidase-like"/>
    <property type="match status" value="1"/>
</dbReference>
<protein>
    <submittedName>
        <fullName evidence="4">Esterase</fullName>
    </submittedName>
</protein>
<evidence type="ECO:0000259" key="3">
    <source>
        <dbReference type="Pfam" id="PF00144"/>
    </source>
</evidence>
<keyword evidence="1" id="KW-0378">Hydrolase</keyword>
<dbReference type="InterPro" id="IPR012338">
    <property type="entry name" value="Beta-lactam/transpept-like"/>
</dbReference>
<dbReference type="InterPro" id="IPR050789">
    <property type="entry name" value="Diverse_Enzym_Activities"/>
</dbReference>
<proteinExistence type="predicted"/>
<sequence>MSGAEGGRVPQGAERTGAACPPPADRPTRLAALLAAGRRAGIYSAAAWSVGTAAGRGTHGYLGTRRWGGAELNGTELWDLASVTKPIVGLAALRLVETGALRLDDTVGAYLPEYRRVPGKADITVAQLLTHTSGLPGGTPLWRARSDRNGLLAALRGLPLRGAPGTVVEYSSAGFVLLGLILEQATATGLDELVAKQVCEPLGMRETVFAPGPAARERAVSTELCTWRGRLVTGQVHDENAVVLGGVCGHAGLFAPLADMDRLGRALAAGGDGLLSAPGFARMTACHTEGLPLRRCLGWQGRDAVGSPVGTAMGPTSYGHTGFTGTSLWVEPAADGAGAEGRYYVLLTNRVHPSRDPRRFPAVRRAFHHHAAALVRCGPAQLRCLPAERK</sequence>
<dbReference type="InterPro" id="IPR001466">
    <property type="entry name" value="Beta-lactam-related"/>
</dbReference>
<dbReference type="HOGENOM" id="CLU_020027_1_1_11"/>
<reference evidence="4 5" key="1">
    <citation type="journal article" date="2018" name="J. Biol. Chem.">
        <title>Discovery of the actinoplanic acid pathway in Streptomyces rapamycinicus reveals a genetically conserved synergism with rapamycin.</title>
        <authorList>
            <person name="Mrak P."/>
            <person name="Krastel P."/>
            <person name="Pivk Lukancic P."/>
            <person name="Tao J."/>
            <person name="Pistorius D."/>
            <person name="Moore C.M."/>
        </authorList>
    </citation>
    <scope>NUCLEOTIDE SEQUENCE [LARGE SCALE GENOMIC DNA]</scope>
    <source>
        <strain evidence="4 5">NRRL 5491</strain>
    </source>
</reference>
<dbReference type="Pfam" id="PF00144">
    <property type="entry name" value="Beta-lactamase"/>
    <property type="match status" value="1"/>
</dbReference>
<dbReference type="PANTHER" id="PTHR43283">
    <property type="entry name" value="BETA-LACTAMASE-RELATED"/>
    <property type="match status" value="1"/>
</dbReference>
<evidence type="ECO:0000256" key="1">
    <source>
        <dbReference type="ARBA" id="ARBA00022801"/>
    </source>
</evidence>
<dbReference type="KEGG" id="src:M271_48945"/>
<accession>A0A0A0NU80</accession>
<feature type="region of interest" description="Disordered" evidence="2">
    <location>
        <begin position="1"/>
        <end position="25"/>
    </location>
</feature>
<evidence type="ECO:0000256" key="2">
    <source>
        <dbReference type="SAM" id="MobiDB-lite"/>
    </source>
</evidence>
<dbReference type="Proteomes" id="UP000281594">
    <property type="component" value="Unassembled WGS sequence"/>
</dbReference>